<accession>A0A4U8UKH7</accession>
<protein>
    <submittedName>
        <fullName evidence="2">Uncharacterized protein</fullName>
    </submittedName>
</protein>
<reference evidence="2 3" key="1">
    <citation type="journal article" date="2015" name="Genome Biol.">
        <title>Comparative genomics of Steinernema reveals deeply conserved gene regulatory networks.</title>
        <authorList>
            <person name="Dillman A.R."/>
            <person name="Macchietto M."/>
            <person name="Porter C.F."/>
            <person name="Rogers A."/>
            <person name="Williams B."/>
            <person name="Antoshechkin I."/>
            <person name="Lee M.M."/>
            <person name="Goodwin Z."/>
            <person name="Lu X."/>
            <person name="Lewis E.E."/>
            <person name="Goodrich-Blair H."/>
            <person name="Stock S.P."/>
            <person name="Adams B.J."/>
            <person name="Sternberg P.W."/>
            <person name="Mortazavi A."/>
        </authorList>
    </citation>
    <scope>NUCLEOTIDE SEQUENCE [LARGE SCALE GENOMIC DNA]</scope>
    <source>
        <strain evidence="2 3">ALL</strain>
    </source>
</reference>
<dbReference type="STRING" id="34508.A0A4U8UKH7"/>
<name>A0A4U8UKH7_STECR</name>
<reference evidence="2 3" key="2">
    <citation type="journal article" date="2019" name="G3 (Bethesda)">
        <title>Hybrid Assembly of the Genome of the Entomopathogenic Nematode Steinernema carpocapsae Identifies the X-Chromosome.</title>
        <authorList>
            <person name="Serra L."/>
            <person name="Macchietto M."/>
            <person name="Macias-Munoz A."/>
            <person name="McGill C.J."/>
            <person name="Rodriguez I.M."/>
            <person name="Rodriguez B."/>
            <person name="Murad R."/>
            <person name="Mortazavi A."/>
        </authorList>
    </citation>
    <scope>NUCLEOTIDE SEQUENCE [LARGE SCALE GENOMIC DNA]</scope>
    <source>
        <strain evidence="2 3">ALL</strain>
    </source>
</reference>
<keyword evidence="3" id="KW-1185">Reference proteome</keyword>
<sequence>MDTNISAPVVKETDVFFRFKNIIRKKRLNWGDIRDNDGLWSLCDDVSRTFGGLPDSLLKETLLKVLEKHRGGTGHKCTMDHLDGLIKGWKVVVSAEKNVFREGMVSASAPKYTPLTPSKRKRGMNETEKREVMKANSMAQFLKRARLQINEAEASMDFNEDDSGNFMIDGEHLSFENWGKICKQQEDPKPVVKKAVALPVSPYVAFQQAKKERTQHNEEQPKLREEARIRTMRAGLTIEDEMNAISLNSSKVA</sequence>
<organism evidence="2 3">
    <name type="scientific">Steinernema carpocapsae</name>
    <name type="common">Entomopathogenic nematode</name>
    <dbReference type="NCBI Taxonomy" id="34508"/>
    <lineage>
        <taxon>Eukaryota</taxon>
        <taxon>Metazoa</taxon>
        <taxon>Ecdysozoa</taxon>
        <taxon>Nematoda</taxon>
        <taxon>Chromadorea</taxon>
        <taxon>Rhabditida</taxon>
        <taxon>Tylenchina</taxon>
        <taxon>Panagrolaimomorpha</taxon>
        <taxon>Strongyloidoidea</taxon>
        <taxon>Steinernematidae</taxon>
        <taxon>Steinernema</taxon>
    </lineage>
</organism>
<feature type="region of interest" description="Disordered" evidence="1">
    <location>
        <begin position="111"/>
        <end position="131"/>
    </location>
</feature>
<dbReference type="EMBL" id="AZBU02000001">
    <property type="protein sequence ID" value="TMS33434.1"/>
    <property type="molecule type" value="Genomic_DNA"/>
</dbReference>
<proteinExistence type="predicted"/>
<dbReference type="OrthoDB" id="5869979at2759"/>
<evidence type="ECO:0000313" key="3">
    <source>
        <dbReference type="Proteomes" id="UP000298663"/>
    </source>
</evidence>
<dbReference type="AlphaFoldDB" id="A0A4U8UKH7"/>
<gene>
    <name evidence="2" type="ORF">L596_001176</name>
</gene>
<evidence type="ECO:0000256" key="1">
    <source>
        <dbReference type="SAM" id="MobiDB-lite"/>
    </source>
</evidence>
<evidence type="ECO:0000313" key="2">
    <source>
        <dbReference type="EMBL" id="TMS33434.1"/>
    </source>
</evidence>
<dbReference type="Proteomes" id="UP000298663">
    <property type="component" value="Unassembled WGS sequence"/>
</dbReference>
<comment type="caution">
    <text evidence="2">The sequence shown here is derived from an EMBL/GenBank/DDBJ whole genome shotgun (WGS) entry which is preliminary data.</text>
</comment>